<dbReference type="PANTHER" id="PTHR43677">
    <property type="entry name" value="SHORT-CHAIN DEHYDROGENASE/REDUCTASE"/>
    <property type="match status" value="1"/>
</dbReference>
<evidence type="ECO:0000313" key="3">
    <source>
        <dbReference type="Proteomes" id="UP000601435"/>
    </source>
</evidence>
<dbReference type="AlphaFoldDB" id="A0A812XZL7"/>
<dbReference type="InterPro" id="IPR011032">
    <property type="entry name" value="GroES-like_sf"/>
</dbReference>
<feature type="non-terminal residue" evidence="2">
    <location>
        <position position="1"/>
    </location>
</feature>
<dbReference type="OrthoDB" id="338930at2759"/>
<keyword evidence="3" id="KW-1185">Reference proteome</keyword>
<accession>A0A812XZL7</accession>
<dbReference type="Pfam" id="PF00107">
    <property type="entry name" value="ADH_zinc_N"/>
    <property type="match status" value="1"/>
</dbReference>
<proteinExistence type="predicted"/>
<name>A0A812XZL7_9DINO</name>
<dbReference type="InterPro" id="IPR036291">
    <property type="entry name" value="NAD(P)-bd_dom_sf"/>
</dbReference>
<dbReference type="InterPro" id="IPR051397">
    <property type="entry name" value="Zn-ADH-like_protein"/>
</dbReference>
<evidence type="ECO:0000313" key="2">
    <source>
        <dbReference type="EMBL" id="CAE7759868.1"/>
    </source>
</evidence>
<comment type="caution">
    <text evidence="2">The sequence shown here is derived from an EMBL/GenBank/DDBJ whole genome shotgun (WGS) entry which is preliminary data.</text>
</comment>
<dbReference type="SUPFAM" id="SSF51735">
    <property type="entry name" value="NAD(P)-binding Rossmann-fold domains"/>
    <property type="match status" value="2"/>
</dbReference>
<feature type="domain" description="Enoyl reductase (ER)" evidence="1">
    <location>
        <begin position="325"/>
        <end position="538"/>
    </location>
</feature>
<dbReference type="CDD" id="cd05195">
    <property type="entry name" value="enoyl_red"/>
    <property type="match status" value="1"/>
</dbReference>
<gene>
    <name evidence="2" type="primary">ppsC</name>
    <name evidence="2" type="ORF">SNEC2469_LOCUS22097</name>
</gene>
<dbReference type="SUPFAM" id="SSF50129">
    <property type="entry name" value="GroES-like"/>
    <property type="match status" value="1"/>
</dbReference>
<sequence length="539" mass="58029">FSIGVWSYFQLIDFTDKSTVFRSWLLNDAGEALLYFDHVHLQEVRDKHIQKVLQASGRQGMEQQMLYDVSWRPTPAQDPAAKSRWLLLGSPLGLKKLKAAEADPRCRCVELDLEAEDLPGLLTEETWSAVILADGLMATDASSSAWAKSPADSAAPGGEHSDVSVLERAMVLTKACSWEIASMALVAMSIVMTRNSAVDMQPRSWEARLLVVKAPLVVLPTYGAQPLAAEPSEKRRRGAPDHSGLWGFARAVRMEYPGALRVTCVDLDASKESDAWAQLSTDILPALPAEEEEIAIRDGEMSAAKLVRSVVKYTGAVRLNMPARGSLTGLRVVPQADTSVRVAAAPGMAQLRIRAVGLNFRDVLNVMGLYPGDPGPPGADCGGTVIGLGDNVPHLRLAEDIFGESPGCLSTYNTSSAALLSPKPTSWTYEEACCMPVIFVTVEEALGDLAKLKRGERVLIHAAAGGVGLVAIQYAAFVGAEVYATAGADEKHEFLRGLGVKYITSSRNGQKFEDDMKQLLKEQGVDGIDVVLNSLSALP</sequence>
<dbReference type="InterPro" id="IPR013149">
    <property type="entry name" value="ADH-like_C"/>
</dbReference>
<dbReference type="InterPro" id="IPR020843">
    <property type="entry name" value="ER"/>
</dbReference>
<evidence type="ECO:0000259" key="1">
    <source>
        <dbReference type="SMART" id="SM00829"/>
    </source>
</evidence>
<dbReference type="EMBL" id="CAJNJA010039781">
    <property type="protein sequence ID" value="CAE7759868.1"/>
    <property type="molecule type" value="Genomic_DNA"/>
</dbReference>
<dbReference type="PANTHER" id="PTHR43677:SF4">
    <property type="entry name" value="QUINONE OXIDOREDUCTASE-LIKE PROTEIN 2"/>
    <property type="match status" value="1"/>
</dbReference>
<dbReference type="Proteomes" id="UP000601435">
    <property type="component" value="Unassembled WGS sequence"/>
</dbReference>
<dbReference type="SMART" id="SM00829">
    <property type="entry name" value="PKS_ER"/>
    <property type="match status" value="1"/>
</dbReference>
<protein>
    <submittedName>
        <fullName evidence="2">PpsC protein</fullName>
    </submittedName>
</protein>
<dbReference type="Gene3D" id="3.90.180.10">
    <property type="entry name" value="Medium-chain alcohol dehydrogenases, catalytic domain"/>
    <property type="match status" value="1"/>
</dbReference>
<reference evidence="2" key="1">
    <citation type="submission" date="2021-02" db="EMBL/GenBank/DDBJ databases">
        <authorList>
            <person name="Dougan E. K."/>
            <person name="Rhodes N."/>
            <person name="Thang M."/>
            <person name="Chan C."/>
        </authorList>
    </citation>
    <scope>NUCLEOTIDE SEQUENCE</scope>
</reference>
<organism evidence="2 3">
    <name type="scientific">Symbiodinium necroappetens</name>
    <dbReference type="NCBI Taxonomy" id="1628268"/>
    <lineage>
        <taxon>Eukaryota</taxon>
        <taxon>Sar</taxon>
        <taxon>Alveolata</taxon>
        <taxon>Dinophyceae</taxon>
        <taxon>Suessiales</taxon>
        <taxon>Symbiodiniaceae</taxon>
        <taxon>Symbiodinium</taxon>
    </lineage>
</organism>
<dbReference type="GO" id="GO:0016491">
    <property type="term" value="F:oxidoreductase activity"/>
    <property type="evidence" value="ECO:0007669"/>
    <property type="project" value="InterPro"/>
</dbReference>
<dbReference type="Gene3D" id="3.40.50.720">
    <property type="entry name" value="NAD(P)-binding Rossmann-like Domain"/>
    <property type="match status" value="2"/>
</dbReference>